<sequence length="299" mass="33901">MTGRSRFESRGWLKGWFSLCSLLGVTWVFGLAFMEYYASFEYIFVILNGCQWPWGKVLAPGFDDCGLKPVGCDGLFLCDKHLKHNSFQRQSRTDNFHMSIPAILLLDSHSQDRALTMLQLCSNGLSRKCPPKVTVQQLGAQSCQCELRSDALWSTMCRFSQFGFFRQGVFIFLFRCLLNKQVRSSVLNEARQRASIKKFNRVAGNRSSWYIASQPPSSRHPSVGSGLGSSDSDSEIKQKEDYPDPLAVKSLGSLWSPVYTITPVPNESNNPHSRPWLNRGLTEFVNKCPMIEEEKDNDK</sequence>
<dbReference type="EMBL" id="OD005402">
    <property type="protein sequence ID" value="CAD7411530.1"/>
    <property type="molecule type" value="Genomic_DNA"/>
</dbReference>
<dbReference type="GO" id="GO:0005886">
    <property type="term" value="C:plasma membrane"/>
    <property type="evidence" value="ECO:0007669"/>
    <property type="project" value="TreeGrafter"/>
</dbReference>
<keyword evidence="2" id="KW-0472">Membrane</keyword>
<gene>
    <name evidence="3" type="ORF">TPSB3V08_LOCUS7934</name>
</gene>
<dbReference type="PANTHER" id="PTHR12011:SF347">
    <property type="entry name" value="FI21270P1-RELATED"/>
    <property type="match status" value="1"/>
</dbReference>
<accession>A0A7R9DE63</accession>
<feature type="transmembrane region" description="Helical" evidence="2">
    <location>
        <begin position="12"/>
        <end position="34"/>
    </location>
</feature>
<name>A0A7R9DE63_TIMPO</name>
<keyword evidence="2" id="KW-0812">Transmembrane</keyword>
<feature type="region of interest" description="Disordered" evidence="1">
    <location>
        <begin position="212"/>
        <end position="238"/>
    </location>
</feature>
<organism evidence="3">
    <name type="scientific">Timema poppense</name>
    <name type="common">Walking stick</name>
    <dbReference type="NCBI Taxonomy" id="170557"/>
    <lineage>
        <taxon>Eukaryota</taxon>
        <taxon>Metazoa</taxon>
        <taxon>Ecdysozoa</taxon>
        <taxon>Arthropoda</taxon>
        <taxon>Hexapoda</taxon>
        <taxon>Insecta</taxon>
        <taxon>Pterygota</taxon>
        <taxon>Neoptera</taxon>
        <taxon>Polyneoptera</taxon>
        <taxon>Phasmatodea</taxon>
        <taxon>Timematodea</taxon>
        <taxon>Timematoidea</taxon>
        <taxon>Timematidae</taxon>
        <taxon>Timema</taxon>
    </lineage>
</organism>
<proteinExistence type="predicted"/>
<reference evidence="3" key="1">
    <citation type="submission" date="2020-11" db="EMBL/GenBank/DDBJ databases">
        <authorList>
            <person name="Tran Van P."/>
        </authorList>
    </citation>
    <scope>NUCLEOTIDE SEQUENCE</scope>
</reference>
<keyword evidence="2" id="KW-1133">Transmembrane helix</keyword>
<dbReference type="AlphaFoldDB" id="A0A7R9DE63"/>
<dbReference type="PANTHER" id="PTHR12011">
    <property type="entry name" value="ADHESION G-PROTEIN COUPLED RECEPTOR"/>
    <property type="match status" value="1"/>
</dbReference>
<evidence type="ECO:0000256" key="1">
    <source>
        <dbReference type="SAM" id="MobiDB-lite"/>
    </source>
</evidence>
<protein>
    <submittedName>
        <fullName evidence="3">Uncharacterized protein</fullName>
    </submittedName>
</protein>
<evidence type="ECO:0000313" key="3">
    <source>
        <dbReference type="EMBL" id="CAD7411530.1"/>
    </source>
</evidence>
<feature type="compositionally biased region" description="Low complexity" evidence="1">
    <location>
        <begin position="222"/>
        <end position="231"/>
    </location>
</feature>
<evidence type="ECO:0000256" key="2">
    <source>
        <dbReference type="SAM" id="Phobius"/>
    </source>
</evidence>